<dbReference type="EMBL" id="BT087505">
    <property type="protein sequence ID" value="ACR37858.1"/>
    <property type="molecule type" value="mRNA"/>
</dbReference>
<name>C4J9K8_MAIZE</name>
<dbReference type="KEGG" id="zma:100502240"/>
<sequence>MAAPAPLSTQFFARRLLLPVAASSSSDSALRAVSAPSPWSPCFLRATRALTSREVPMARLCVLAPSVPLLLSLGRWISRASAPWYLGFCILALAPRLIVDLVAIFLFQKLCCSPMLISSNTCGVVPCLCLGEKFLVWAAKTAKANCDACQVLDVKPEPRSHHCSCEVQANYNFERRFGAEVEASSPFILRRQPTPRRDVPVDPDALSASCVPLVLSSEAPVELFPCKPPSNTTLAKCLIGSLNQYSSLFYDY</sequence>
<feature type="transmembrane region" description="Helical" evidence="1">
    <location>
        <begin position="56"/>
        <end position="77"/>
    </location>
</feature>
<evidence type="ECO:0000256" key="1">
    <source>
        <dbReference type="SAM" id="Phobius"/>
    </source>
</evidence>
<organism evidence="2">
    <name type="scientific">Zea mays</name>
    <name type="common">Maize</name>
    <dbReference type="NCBI Taxonomy" id="4577"/>
    <lineage>
        <taxon>Eukaryota</taxon>
        <taxon>Viridiplantae</taxon>
        <taxon>Streptophyta</taxon>
        <taxon>Embryophyta</taxon>
        <taxon>Tracheophyta</taxon>
        <taxon>Spermatophyta</taxon>
        <taxon>Magnoliopsida</taxon>
        <taxon>Liliopsida</taxon>
        <taxon>Poales</taxon>
        <taxon>Poaceae</taxon>
        <taxon>PACMAD clade</taxon>
        <taxon>Panicoideae</taxon>
        <taxon>Andropogonodae</taxon>
        <taxon>Andropogoneae</taxon>
        <taxon>Tripsacinae</taxon>
        <taxon>Zea</taxon>
    </lineage>
</organism>
<keyword evidence="1" id="KW-0812">Transmembrane</keyword>
<protein>
    <submittedName>
        <fullName evidence="2">Uncharacterized protein</fullName>
    </submittedName>
</protein>
<keyword evidence="1" id="KW-1133">Transmembrane helix</keyword>
<dbReference type="RefSeq" id="NP_001183646.1">
    <property type="nucleotide sequence ID" value="NM_001196717.1"/>
</dbReference>
<proteinExistence type="evidence at transcript level"/>
<feature type="transmembrane region" description="Helical" evidence="1">
    <location>
        <begin position="84"/>
        <end position="107"/>
    </location>
</feature>
<evidence type="ECO:0000313" key="2">
    <source>
        <dbReference type="EMBL" id="ACR37858.1"/>
    </source>
</evidence>
<accession>C4J9K8</accession>
<dbReference type="AlphaFoldDB" id="C4J9K8"/>
<reference evidence="2" key="1">
    <citation type="journal article" date="2009" name="PLoS Genet.">
        <title>Sequencing, mapping, and analysis of 27,455 maize full-length cDNAs.</title>
        <authorList>
            <person name="Soderlund C."/>
            <person name="Descour A."/>
            <person name="Kudrna D."/>
            <person name="Bomhoff M."/>
            <person name="Boyd L."/>
            <person name="Currie J."/>
            <person name="Angelova A."/>
            <person name="Collura K."/>
            <person name="Wissotski M."/>
            <person name="Ashley E."/>
            <person name="Morrow D."/>
            <person name="Fernandes J."/>
            <person name="Walbot V."/>
            <person name="Yu Y."/>
        </authorList>
    </citation>
    <scope>NUCLEOTIDE SEQUENCE</scope>
    <source>
        <strain evidence="2">B73</strain>
    </source>
</reference>
<dbReference type="GeneID" id="100502240"/>
<keyword evidence="1" id="KW-0472">Membrane</keyword>
<dbReference type="HOGENOM" id="CLU_1104124_0_0_1"/>